<dbReference type="Proteomes" id="UP000010411">
    <property type="component" value="Unassembled WGS sequence"/>
</dbReference>
<dbReference type="SUPFAM" id="SSF52777">
    <property type="entry name" value="CoA-dependent acyltransferases"/>
    <property type="match status" value="1"/>
</dbReference>
<evidence type="ECO:0000313" key="4">
    <source>
        <dbReference type="EMBL" id="EKX69304.1"/>
    </source>
</evidence>
<gene>
    <name evidence="4" type="ORF">STRIP9103_04264</name>
</gene>
<reference evidence="4 5" key="1">
    <citation type="submission" date="2012-11" db="EMBL/GenBank/DDBJ databases">
        <authorList>
            <person name="Huguet-Tapia J.C."/>
            <person name="Durkin A.S."/>
            <person name="Pettis G.S."/>
            <person name="Badger J.H."/>
        </authorList>
    </citation>
    <scope>NUCLEOTIDE SEQUENCE [LARGE SCALE GENOMIC DNA]</scope>
    <source>
        <strain evidence="4 5">91-03</strain>
    </source>
</reference>
<dbReference type="Pfam" id="PF06974">
    <property type="entry name" value="WS_DGAT_C"/>
    <property type="match status" value="1"/>
</dbReference>
<dbReference type="InterPro" id="IPR009721">
    <property type="entry name" value="O-acyltransferase_WSD1_C"/>
</dbReference>
<keyword evidence="5" id="KW-1185">Reference proteome</keyword>
<dbReference type="Gene3D" id="3.30.559.30">
    <property type="entry name" value="Nonribosomal peptide synthetase, condensation domain"/>
    <property type="match status" value="1"/>
</dbReference>
<comment type="caution">
    <text evidence="4">The sequence shown here is derived from an EMBL/GenBank/DDBJ whole genome shotgun (WGS) entry which is preliminary data.</text>
</comment>
<dbReference type="AlphaFoldDB" id="L1L951"/>
<evidence type="ECO:0000256" key="1">
    <source>
        <dbReference type="SAM" id="MobiDB-lite"/>
    </source>
</evidence>
<organism evidence="4 5">
    <name type="scientific">Streptomyces ipomoeae 91-03</name>
    <dbReference type="NCBI Taxonomy" id="698759"/>
    <lineage>
        <taxon>Bacteria</taxon>
        <taxon>Bacillati</taxon>
        <taxon>Actinomycetota</taxon>
        <taxon>Actinomycetes</taxon>
        <taxon>Kitasatosporales</taxon>
        <taxon>Streptomycetaceae</taxon>
        <taxon>Streptomyces</taxon>
    </lineage>
</organism>
<dbReference type="GO" id="GO:0045017">
    <property type="term" value="P:glycerolipid biosynthetic process"/>
    <property type="evidence" value="ECO:0007669"/>
    <property type="project" value="InterPro"/>
</dbReference>
<sequence length="405" mass="43901">MTDPANPENPENPATPANPANLSSPNLIDKTFLSFNGQDQPVITFALDYHGPCPPLEPLRDRVAKRASLLPGLRPMDSQTGKNVFRLDGIDIDEETNRLLGTPFSFAGTVPLWDVWLLSETRDTNHFRVLFRAHHGFLDGVGATHLLSALLPDAPGEGSRLYAPGKASARGRARVLRDLVASLAGRGDRPPPRPAKPSAPARRHAFQDVPLTVVRALADSYGVSVNDVNMAALCLALGNGDGLLGDASVGVAMSTRTPAERHSIGNRLGMFRLTVPSRVTSLKEAVHHVHRHTQKLRDTAHRDALRKTMDMKIHPKIGVPAFRSMLKPKNTPLVVSSVTVPLSPPHHLFGAELRSAAMMLNVFDGFPAYVSFTRTNNRIRCAAISDDRRAPILALPGSWASALHA</sequence>
<protein>
    <submittedName>
        <fullName evidence="4">Uncharacterized protein</fullName>
    </submittedName>
</protein>
<feature type="region of interest" description="Disordered" evidence="1">
    <location>
        <begin position="1"/>
        <end position="23"/>
    </location>
</feature>
<dbReference type="Pfam" id="PF03007">
    <property type="entry name" value="WS_DGAT_cat"/>
    <property type="match status" value="1"/>
</dbReference>
<dbReference type="GO" id="GO:0004144">
    <property type="term" value="F:diacylglycerol O-acyltransferase activity"/>
    <property type="evidence" value="ECO:0007669"/>
    <property type="project" value="InterPro"/>
</dbReference>
<proteinExistence type="predicted"/>
<feature type="domain" description="O-acyltransferase WSD1-like N-terminal" evidence="2">
    <location>
        <begin position="111"/>
        <end position="165"/>
    </location>
</feature>
<dbReference type="InterPro" id="IPR004255">
    <property type="entry name" value="O-acyltransferase_WSD1_N"/>
</dbReference>
<evidence type="ECO:0000259" key="3">
    <source>
        <dbReference type="Pfam" id="PF06974"/>
    </source>
</evidence>
<feature type="domain" description="O-acyltransferase WSD1 C-terminal" evidence="3">
    <location>
        <begin position="265"/>
        <end position="389"/>
    </location>
</feature>
<dbReference type="PATRIC" id="fig|698759.3.peg.185"/>
<evidence type="ECO:0000259" key="2">
    <source>
        <dbReference type="Pfam" id="PF03007"/>
    </source>
</evidence>
<evidence type="ECO:0000313" key="5">
    <source>
        <dbReference type="Proteomes" id="UP000010411"/>
    </source>
</evidence>
<dbReference type="EMBL" id="AEJC01000013">
    <property type="protein sequence ID" value="EKX69304.1"/>
    <property type="molecule type" value="Genomic_DNA"/>
</dbReference>
<accession>L1L951</accession>
<feature type="region of interest" description="Disordered" evidence="1">
    <location>
        <begin position="183"/>
        <end position="204"/>
    </location>
</feature>
<name>L1L951_9ACTN</name>